<keyword evidence="4" id="KW-1185">Reference proteome</keyword>
<accession>A0A0P1LLK7</accession>
<accession>A0A0P1MAV2</accession>
<evidence type="ECO:0000313" key="4">
    <source>
        <dbReference type="Proteomes" id="UP000182200"/>
    </source>
</evidence>
<evidence type="ECO:0000313" key="1">
    <source>
        <dbReference type="EMBL" id="CUS84736.1"/>
    </source>
</evidence>
<dbReference type="RefSeq" id="WP_159420999.1">
    <property type="nucleotide sequence ID" value="NZ_CZVI01000008.1"/>
</dbReference>
<reference evidence="1 4" key="2">
    <citation type="submission" date="2015-11" db="EMBL/GenBank/DDBJ databases">
        <authorList>
            <person name="Varghese N."/>
        </authorList>
    </citation>
    <scope>NUCLEOTIDE SEQUENCE [LARGE SCALE GENOMIC DNA]</scope>
    <source>
        <strain evidence="1 4">JGI-8</strain>
    </source>
</reference>
<accession>A0A0P1LKL4</accession>
<proteinExistence type="predicted"/>
<accession>A0A0P1NZW1</accession>
<accession>A0A0P1MJ61</accession>
<evidence type="ECO:0000313" key="2">
    <source>
        <dbReference type="EMBL" id="CUU07247.1"/>
    </source>
</evidence>
<dbReference type="EMBL" id="CZVI01000008">
    <property type="protein sequence ID" value="CUS84736.1"/>
    <property type="molecule type" value="Genomic_DNA"/>
</dbReference>
<accession>A0A0P1P4T4</accession>
<reference evidence="2 3" key="1">
    <citation type="submission" date="2015-11" db="EMBL/GenBank/DDBJ databases">
        <authorList>
            <person name="Zhang Y."/>
            <person name="Guo Z."/>
        </authorList>
    </citation>
    <scope>NUCLEOTIDE SEQUENCE [LARGE SCALE GENOMIC DNA]</scope>
    <source>
        <strain evidence="2">JGI-4</strain>
    </source>
</reference>
<name>A0A0P1LKL4_9BACT</name>
<accession>A0A0P1LT73</accession>
<dbReference type="Proteomes" id="UP000182011">
    <property type="component" value="Unassembled WGS sequence"/>
</dbReference>
<accession>A0A0P1M540</accession>
<accession>A0A0S4NAG7</accession>
<evidence type="ECO:0000313" key="3">
    <source>
        <dbReference type="Proteomes" id="UP000182011"/>
    </source>
</evidence>
<organism evidence="2 3">
    <name type="scientific">Candidatus Kryptonium thompsonii</name>
    <dbReference type="NCBI Taxonomy" id="1633631"/>
    <lineage>
        <taxon>Bacteria</taxon>
        <taxon>Pseudomonadati</taxon>
        <taxon>Candidatus Kryptoniota</taxon>
        <taxon>Candidatus Kryptonium</taxon>
    </lineage>
</organism>
<protein>
    <submittedName>
        <fullName evidence="2">Uncharacterized protein</fullName>
    </submittedName>
</protein>
<dbReference type="AlphaFoldDB" id="A0A0P1LKL4"/>
<accession>A0A0P1LX22</accession>
<sequence>MMEEKNLNLPEDLCNEIEKIIKTAGLTTEEKIKLWNDIVEFISKWIEMNTEHHEGG</sequence>
<gene>
    <name evidence="2" type="ORF">JGI4_01763</name>
    <name evidence="1" type="ORF">JGI8_00831</name>
</gene>
<dbReference type="EMBL" id="FAOP01000006">
    <property type="protein sequence ID" value="CUU07247.1"/>
    <property type="molecule type" value="Genomic_DNA"/>
</dbReference>
<dbReference type="Proteomes" id="UP000182200">
    <property type="component" value="Unassembled WGS sequence"/>
</dbReference>